<dbReference type="OrthoDB" id="5985073at2759"/>
<dbReference type="GO" id="GO:0006979">
    <property type="term" value="P:response to oxidative stress"/>
    <property type="evidence" value="ECO:0007669"/>
    <property type="project" value="InterPro"/>
</dbReference>
<dbReference type="EMBL" id="CAOQHR010000004">
    <property type="protein sequence ID" value="CAI6334186.1"/>
    <property type="molecule type" value="Genomic_DNA"/>
</dbReference>
<feature type="signal peptide" evidence="4">
    <location>
        <begin position="1"/>
        <end position="21"/>
    </location>
</feature>
<evidence type="ECO:0000259" key="6">
    <source>
        <dbReference type="PROSITE" id="PS51212"/>
    </source>
</evidence>
<feature type="chain" id="PRO_5040948903" evidence="4">
    <location>
        <begin position="22"/>
        <end position="852"/>
    </location>
</feature>
<name>A0A9W4UDH1_9PLEO</name>
<dbReference type="PROSITE" id="PS51212">
    <property type="entry name" value="WSC"/>
    <property type="match status" value="3"/>
</dbReference>
<evidence type="ECO:0000313" key="7">
    <source>
        <dbReference type="EMBL" id="CAI6334186.1"/>
    </source>
</evidence>
<evidence type="ECO:0000256" key="1">
    <source>
        <dbReference type="ARBA" id="ARBA00022737"/>
    </source>
</evidence>
<evidence type="ECO:0000259" key="5">
    <source>
        <dbReference type="PROSITE" id="PS50873"/>
    </source>
</evidence>
<comment type="caution">
    <text evidence="7">The sequence shown here is derived from an EMBL/GenBank/DDBJ whole genome shotgun (WGS) entry which is preliminary data.</text>
</comment>
<keyword evidence="8" id="KW-1185">Reference proteome</keyword>
<sequence length="852" mass="90615">MSKSAFTLGLLLACFQYGGSAAPTWPASTDELEDILFLTSGYRASGFATLVTPCNKEFETGRITSAAWLRTAFHDMATGNAFTRVGGLDGSLQFEFTNGESDGKAFPTSLAMWGSFLSSKTSLSDVIAAAVYTSTRSCGGLPVPIRGGHVDATGSGQLGVPQPQNTAQTFEQQFTRMGFNKTAMIQLVACGHTLGSAHAPESPQIVQAGTLPLDTTPSTFDSKIATEYVSGTTKNPLVVGISVNSQRNSDRKVFGSDNNATIGTLQDTQTFSRVCQSLFQQMIELVPAGVTLSDVIAPYDVKPYDIQLTLLDGGEKLKFTGDIRIRTTLRKNVAQVQLVYKDRTGAAVSTPIGTTVSGTASGFDDTFLFFGFSTEIPSGTSISSFDVVVTVAGGTSQTFNNNGNSFKVDDTLFYQAPQSCVVPNNGIRVAAARRISAQSTPSLRVVEKKPKASPNPVPSLAISNIALNEAQGGSNDYVISTATYVLASPGTPAMFGVYAGALVDVSKSTDSLPTTCKPFNASPSPTEPSSPAFAYQGCYYDAAVPRALPSEFLVNDNMTIERCSAFCTKYQLFGLEYGRECYCGDKLDSTSTIQAISDCNMPCSGNQTETCGAASRLSLYKNLKYVPPSSTSPTSTPTGTPSTSSTPTPTSTPSLQGYDYVGCLSDAVENRTLHDKFETKSDNSYTACAAFCSGYEFFGVEYAAECYCGISLAYTDPKPLSDCSMPCTGDPKSYCGAGNRLTVFKNKTPIRAPTNPPIEGYKYKGCYTDSVNKRTLSEHIYFDAAMTVDKCAAQCTSYKYFGTEYGGECYCGNMLSADTATAAESDCQFLCGGDKQQLCGAGDRLSLYEKSS</sequence>
<dbReference type="InterPro" id="IPR051589">
    <property type="entry name" value="Sialate-O-sulfotransferase"/>
</dbReference>
<dbReference type="InterPro" id="IPR002016">
    <property type="entry name" value="Haem_peroxidase"/>
</dbReference>
<dbReference type="InterPro" id="IPR010255">
    <property type="entry name" value="Haem_peroxidase_sf"/>
</dbReference>
<protein>
    <submittedName>
        <fullName evidence="7">Uncharacterized protein</fullName>
    </submittedName>
</protein>
<dbReference type="Gene3D" id="1.10.420.10">
    <property type="entry name" value="Peroxidase, domain 2"/>
    <property type="match status" value="1"/>
</dbReference>
<dbReference type="Gene3D" id="1.10.520.10">
    <property type="match status" value="1"/>
</dbReference>
<feature type="region of interest" description="Disordered" evidence="3">
    <location>
        <begin position="627"/>
        <end position="654"/>
    </location>
</feature>
<feature type="domain" description="WSC" evidence="6">
    <location>
        <begin position="532"/>
        <end position="623"/>
    </location>
</feature>
<evidence type="ECO:0000256" key="4">
    <source>
        <dbReference type="SAM" id="SignalP"/>
    </source>
</evidence>
<evidence type="ECO:0000313" key="8">
    <source>
        <dbReference type="Proteomes" id="UP001152607"/>
    </source>
</evidence>
<gene>
    <name evidence="7" type="ORF">PDIGIT_LOCUS7240</name>
</gene>
<dbReference type="GO" id="GO:0004601">
    <property type="term" value="F:peroxidase activity"/>
    <property type="evidence" value="ECO:0007669"/>
    <property type="project" value="InterPro"/>
</dbReference>
<feature type="domain" description="WSC" evidence="6">
    <location>
        <begin position="657"/>
        <end position="747"/>
    </location>
</feature>
<feature type="domain" description="WSC" evidence="6">
    <location>
        <begin position="760"/>
        <end position="851"/>
    </location>
</feature>
<reference evidence="7" key="1">
    <citation type="submission" date="2023-01" db="EMBL/GenBank/DDBJ databases">
        <authorList>
            <person name="Van Ghelder C."/>
            <person name="Rancurel C."/>
        </authorList>
    </citation>
    <scope>NUCLEOTIDE SEQUENCE</scope>
    <source>
        <strain evidence="7">CNCM I-4278</strain>
    </source>
</reference>
<evidence type="ECO:0000256" key="3">
    <source>
        <dbReference type="SAM" id="MobiDB-lite"/>
    </source>
</evidence>
<dbReference type="Proteomes" id="UP001152607">
    <property type="component" value="Unassembled WGS sequence"/>
</dbReference>
<dbReference type="SUPFAM" id="SSF48113">
    <property type="entry name" value="Heme-dependent peroxidases"/>
    <property type="match status" value="1"/>
</dbReference>
<keyword evidence="4" id="KW-0732">Signal</keyword>
<evidence type="ECO:0000256" key="2">
    <source>
        <dbReference type="RuleBase" id="RU004241"/>
    </source>
</evidence>
<dbReference type="PANTHER" id="PTHR45964:SF5">
    <property type="entry name" value="WSCD FAMILY MEMBER CG9164"/>
    <property type="match status" value="1"/>
</dbReference>
<dbReference type="PROSITE" id="PS50873">
    <property type="entry name" value="PEROXIDASE_4"/>
    <property type="match status" value="1"/>
</dbReference>
<dbReference type="Pfam" id="PF01822">
    <property type="entry name" value="WSC"/>
    <property type="match status" value="3"/>
</dbReference>
<accession>A0A9W4UDH1</accession>
<organism evidence="7 8">
    <name type="scientific">Periconia digitata</name>
    <dbReference type="NCBI Taxonomy" id="1303443"/>
    <lineage>
        <taxon>Eukaryota</taxon>
        <taxon>Fungi</taxon>
        <taxon>Dikarya</taxon>
        <taxon>Ascomycota</taxon>
        <taxon>Pezizomycotina</taxon>
        <taxon>Dothideomycetes</taxon>
        <taxon>Pleosporomycetidae</taxon>
        <taxon>Pleosporales</taxon>
        <taxon>Massarineae</taxon>
        <taxon>Periconiaceae</taxon>
        <taxon>Periconia</taxon>
    </lineage>
</organism>
<dbReference type="PANTHER" id="PTHR45964">
    <property type="entry name" value="WSCD FAMILY MEMBER CG9164"/>
    <property type="match status" value="1"/>
</dbReference>
<keyword evidence="1" id="KW-0677">Repeat</keyword>
<dbReference type="AlphaFoldDB" id="A0A9W4UDH1"/>
<proteinExistence type="inferred from homology"/>
<dbReference type="GO" id="GO:0020037">
    <property type="term" value="F:heme binding"/>
    <property type="evidence" value="ECO:0007669"/>
    <property type="project" value="InterPro"/>
</dbReference>
<dbReference type="SMART" id="SM00321">
    <property type="entry name" value="WSC"/>
    <property type="match status" value="3"/>
</dbReference>
<comment type="similarity">
    <text evidence="2">Belongs to the peroxidase family.</text>
</comment>
<dbReference type="Pfam" id="PF00141">
    <property type="entry name" value="peroxidase"/>
    <property type="match status" value="1"/>
</dbReference>
<dbReference type="InterPro" id="IPR002889">
    <property type="entry name" value="WSC_carb-bd"/>
</dbReference>
<feature type="domain" description="Plant heme peroxidase family profile" evidence="5">
    <location>
        <begin position="50"/>
        <end position="331"/>
    </location>
</feature>